<sequence>MGERKMFCLVTFSKEQLVAVLYYTGLSPEGPGQWCLDPVTPCLLLWTLREVRRTRSVKSWIQGFSRTSSTGRGTAQRSGAWFLRVRGGVDVTPRSSFGLHPFCIYSIYVFVLGGVNVTPNTYKPVFKSLY</sequence>
<evidence type="ECO:0000313" key="2">
    <source>
        <dbReference type="Proteomes" id="UP001356427"/>
    </source>
</evidence>
<proteinExistence type="predicted"/>
<feature type="non-terminal residue" evidence="1">
    <location>
        <position position="130"/>
    </location>
</feature>
<reference evidence="1 2" key="1">
    <citation type="submission" date="2021-04" db="EMBL/GenBank/DDBJ databases">
        <authorList>
            <person name="De Guttry C."/>
            <person name="Zahm M."/>
            <person name="Klopp C."/>
            <person name="Cabau C."/>
            <person name="Louis A."/>
            <person name="Berthelot C."/>
            <person name="Parey E."/>
            <person name="Roest Crollius H."/>
            <person name="Montfort J."/>
            <person name="Robinson-Rechavi M."/>
            <person name="Bucao C."/>
            <person name="Bouchez O."/>
            <person name="Gislard M."/>
            <person name="Lluch J."/>
            <person name="Milhes M."/>
            <person name="Lampietro C."/>
            <person name="Lopez Roques C."/>
            <person name="Donnadieu C."/>
            <person name="Braasch I."/>
            <person name="Desvignes T."/>
            <person name="Postlethwait J."/>
            <person name="Bobe J."/>
            <person name="Wedekind C."/>
            <person name="Guiguen Y."/>
        </authorList>
    </citation>
    <scope>NUCLEOTIDE SEQUENCE [LARGE SCALE GENOMIC DNA]</scope>
    <source>
        <strain evidence="1">Cs_M1</strain>
        <tissue evidence="1">Blood</tissue>
    </source>
</reference>
<accession>A0AAN8M8N1</accession>
<organism evidence="1 2">
    <name type="scientific">Coregonus suidteri</name>
    <dbReference type="NCBI Taxonomy" id="861788"/>
    <lineage>
        <taxon>Eukaryota</taxon>
        <taxon>Metazoa</taxon>
        <taxon>Chordata</taxon>
        <taxon>Craniata</taxon>
        <taxon>Vertebrata</taxon>
        <taxon>Euteleostomi</taxon>
        <taxon>Actinopterygii</taxon>
        <taxon>Neopterygii</taxon>
        <taxon>Teleostei</taxon>
        <taxon>Protacanthopterygii</taxon>
        <taxon>Salmoniformes</taxon>
        <taxon>Salmonidae</taxon>
        <taxon>Coregoninae</taxon>
        <taxon>Coregonus</taxon>
    </lineage>
</organism>
<gene>
    <name evidence="1" type="ORF">J4Q44_G00041160</name>
</gene>
<dbReference type="AlphaFoldDB" id="A0AAN8M8N1"/>
<protein>
    <submittedName>
        <fullName evidence="1">Uncharacterized protein</fullName>
    </submittedName>
</protein>
<dbReference type="EMBL" id="JAGTTL010000003">
    <property type="protein sequence ID" value="KAK6324774.1"/>
    <property type="molecule type" value="Genomic_DNA"/>
</dbReference>
<keyword evidence="2" id="KW-1185">Reference proteome</keyword>
<evidence type="ECO:0000313" key="1">
    <source>
        <dbReference type="EMBL" id="KAK6324774.1"/>
    </source>
</evidence>
<comment type="caution">
    <text evidence="1">The sequence shown here is derived from an EMBL/GenBank/DDBJ whole genome shotgun (WGS) entry which is preliminary data.</text>
</comment>
<dbReference type="Proteomes" id="UP001356427">
    <property type="component" value="Unassembled WGS sequence"/>
</dbReference>
<name>A0AAN8M8N1_9TELE</name>